<keyword evidence="2" id="KW-0680">Restriction system</keyword>
<evidence type="ECO:0000259" key="4">
    <source>
        <dbReference type="Pfam" id="PF01420"/>
    </source>
</evidence>
<gene>
    <name evidence="5" type="ORF">DCF25_22135</name>
</gene>
<accession>A0A2W4TLZ5</accession>
<dbReference type="Gene3D" id="1.10.287.1120">
    <property type="entry name" value="Bipartite methylase S protein"/>
    <property type="match status" value="1"/>
</dbReference>
<dbReference type="GO" id="GO:0009307">
    <property type="term" value="P:DNA restriction-modification system"/>
    <property type="evidence" value="ECO:0007669"/>
    <property type="project" value="UniProtKB-KW"/>
</dbReference>
<dbReference type="CDD" id="cd17267">
    <property type="entry name" value="RMtype1_S_EcoAO83I-TRD1-CR1_like"/>
    <property type="match status" value="1"/>
</dbReference>
<dbReference type="SUPFAM" id="SSF116734">
    <property type="entry name" value="DNA methylase specificity domain"/>
    <property type="match status" value="2"/>
</dbReference>
<evidence type="ECO:0000313" key="5">
    <source>
        <dbReference type="EMBL" id="PZO08604.1"/>
    </source>
</evidence>
<dbReference type="GO" id="GO:0003677">
    <property type="term" value="F:DNA binding"/>
    <property type="evidence" value="ECO:0007669"/>
    <property type="project" value="UniProtKB-KW"/>
</dbReference>
<keyword evidence="5" id="KW-0378">Hydrolase</keyword>
<evidence type="ECO:0000256" key="3">
    <source>
        <dbReference type="ARBA" id="ARBA00023125"/>
    </source>
</evidence>
<feature type="domain" description="Type I restriction modification DNA specificity" evidence="4">
    <location>
        <begin position="16"/>
        <end position="167"/>
    </location>
</feature>
<dbReference type="AlphaFoldDB" id="A0A2W4TLZ5"/>
<keyword evidence="5" id="KW-0255">Endonuclease</keyword>
<dbReference type="EMBL" id="QBMC01000273">
    <property type="protein sequence ID" value="PZO08604.1"/>
    <property type="molecule type" value="Genomic_DNA"/>
</dbReference>
<sequence length="424" mass="47106">MNSLSSNNATCQKDFPKDWKQARLRYVARLAYGDSLTASQREPGDVPVFGSNGIVGLHKLANTLAPLIVVGRKGSFGKITYSEDRGFVIDTAYFIDSSCAKANLRWLYYALQVLGLDEISQDTGVPGLSREKAYECRLLLPTIKDQEAIAHFLDRKTAAIATLIAKKQRLIQLLEEKRTALINQAVTKGLNPDAPMKDSGVPWIGEIPEHWESNVKLRYLTRKERGSFVNGPFGSDLLVSELKPEGIPVIYIRDIKPYGYRRKSIVCVSQEKANQLNLFRVDPGDVIIAKVGDPPGDSCIYPESEPPGIVTQDVIRLKLKTQYNSEYISFMMNSGLGTNLIGMISIASTRERVSLGDFKSLRVVCPPITEQQRITSFLNSETQYIDNLTSKTLASVEKLQEYRRSLITAAVTGKLDIPKAEANV</sequence>
<dbReference type="PANTHER" id="PTHR30408">
    <property type="entry name" value="TYPE-1 RESTRICTION ENZYME ECOKI SPECIFICITY PROTEIN"/>
    <property type="match status" value="1"/>
</dbReference>
<dbReference type="GO" id="GO:0004519">
    <property type="term" value="F:endonuclease activity"/>
    <property type="evidence" value="ECO:0007669"/>
    <property type="project" value="UniProtKB-KW"/>
</dbReference>
<comment type="similarity">
    <text evidence="1">Belongs to the type-I restriction system S methylase family.</text>
</comment>
<dbReference type="InterPro" id="IPR000055">
    <property type="entry name" value="Restrct_endonuc_typeI_TRD"/>
</dbReference>
<proteinExistence type="inferred from homology"/>
<evidence type="ECO:0000313" key="6">
    <source>
        <dbReference type="Proteomes" id="UP000249354"/>
    </source>
</evidence>
<comment type="caution">
    <text evidence="5">The sequence shown here is derived from an EMBL/GenBank/DDBJ whole genome shotgun (WGS) entry which is preliminary data.</text>
</comment>
<reference evidence="5 6" key="2">
    <citation type="submission" date="2018-06" db="EMBL/GenBank/DDBJ databases">
        <title>Metagenomic assembly of (sub)arctic Cyanobacteria and their associated microbiome from non-axenic cultures.</title>
        <authorList>
            <person name="Baurain D."/>
        </authorList>
    </citation>
    <scope>NUCLEOTIDE SEQUENCE [LARGE SCALE GENOMIC DNA]</scope>
    <source>
        <strain evidence="5">ULC129bin1</strain>
    </source>
</reference>
<protein>
    <submittedName>
        <fullName evidence="5">Restriction endonuclease</fullName>
    </submittedName>
</protein>
<dbReference type="Pfam" id="PF01420">
    <property type="entry name" value="Methylase_S"/>
    <property type="match status" value="2"/>
</dbReference>
<keyword evidence="3" id="KW-0238">DNA-binding</keyword>
<evidence type="ECO:0000256" key="2">
    <source>
        <dbReference type="ARBA" id="ARBA00022747"/>
    </source>
</evidence>
<organism evidence="5 6">
    <name type="scientific">Leptolyngbya foveolarum</name>
    <dbReference type="NCBI Taxonomy" id="47253"/>
    <lineage>
        <taxon>Bacteria</taxon>
        <taxon>Bacillati</taxon>
        <taxon>Cyanobacteriota</taxon>
        <taxon>Cyanophyceae</taxon>
        <taxon>Leptolyngbyales</taxon>
        <taxon>Leptolyngbyaceae</taxon>
        <taxon>Leptolyngbya group</taxon>
        <taxon>Leptolyngbya</taxon>
    </lineage>
</organism>
<dbReference type="PANTHER" id="PTHR30408:SF12">
    <property type="entry name" value="TYPE I RESTRICTION ENZYME MJAVIII SPECIFICITY SUBUNIT"/>
    <property type="match status" value="1"/>
</dbReference>
<reference evidence="6" key="1">
    <citation type="submission" date="2018-04" db="EMBL/GenBank/DDBJ databases">
        <authorList>
            <person name="Cornet L."/>
        </authorList>
    </citation>
    <scope>NUCLEOTIDE SEQUENCE [LARGE SCALE GENOMIC DNA]</scope>
</reference>
<dbReference type="InterPro" id="IPR044946">
    <property type="entry name" value="Restrct_endonuc_typeI_TRD_sf"/>
</dbReference>
<evidence type="ECO:0000256" key="1">
    <source>
        <dbReference type="ARBA" id="ARBA00010923"/>
    </source>
</evidence>
<name>A0A2W4TLZ5_9CYAN</name>
<feature type="domain" description="Type I restriction modification DNA specificity" evidence="4">
    <location>
        <begin position="269"/>
        <end position="397"/>
    </location>
</feature>
<dbReference type="Gene3D" id="3.90.220.20">
    <property type="entry name" value="DNA methylase specificity domains"/>
    <property type="match status" value="2"/>
</dbReference>
<dbReference type="InterPro" id="IPR052021">
    <property type="entry name" value="Type-I_RS_S_subunit"/>
</dbReference>
<keyword evidence="5" id="KW-0540">Nuclease</keyword>
<dbReference type="Proteomes" id="UP000249354">
    <property type="component" value="Unassembled WGS sequence"/>
</dbReference>